<gene>
    <name evidence="1" type="ORF">NG895_29715</name>
</gene>
<evidence type="ECO:0000313" key="2">
    <source>
        <dbReference type="Proteomes" id="UP001155241"/>
    </source>
</evidence>
<accession>A0A9X2FFX1</accession>
<dbReference type="InterPro" id="IPR013424">
    <property type="entry name" value="Ice-binding_C"/>
</dbReference>
<organism evidence="1 2">
    <name type="scientific">Aeoliella straminimaris</name>
    <dbReference type="NCBI Taxonomy" id="2954799"/>
    <lineage>
        <taxon>Bacteria</taxon>
        <taxon>Pseudomonadati</taxon>
        <taxon>Planctomycetota</taxon>
        <taxon>Planctomycetia</taxon>
        <taxon>Pirellulales</taxon>
        <taxon>Lacipirellulaceae</taxon>
        <taxon>Aeoliella</taxon>
    </lineage>
</organism>
<reference evidence="1" key="1">
    <citation type="submission" date="2022-06" db="EMBL/GenBank/DDBJ databases">
        <title>Aeoliella straminimaris, a novel planctomycete from sediments.</title>
        <authorList>
            <person name="Vitorino I.R."/>
            <person name="Lage O.M."/>
        </authorList>
    </citation>
    <scope>NUCLEOTIDE SEQUENCE</scope>
    <source>
        <strain evidence="1">ICT_H6.2</strain>
    </source>
</reference>
<name>A0A9X2FFX1_9BACT</name>
<dbReference type="NCBIfam" id="TIGR02595">
    <property type="entry name" value="PEP_CTERM"/>
    <property type="match status" value="1"/>
</dbReference>
<evidence type="ECO:0000313" key="1">
    <source>
        <dbReference type="EMBL" id="MCO6048099.1"/>
    </source>
</evidence>
<protein>
    <submittedName>
        <fullName evidence="1">PEP-CTERM sorting domain-containing protein</fullName>
    </submittedName>
</protein>
<dbReference type="EMBL" id="JAMXLR010000095">
    <property type="protein sequence ID" value="MCO6048099.1"/>
    <property type="molecule type" value="Genomic_DNA"/>
</dbReference>
<comment type="caution">
    <text evidence="1">The sequence shown here is derived from an EMBL/GenBank/DDBJ whole genome shotgun (WGS) entry which is preliminary data.</text>
</comment>
<dbReference type="InterPro" id="IPR055876">
    <property type="entry name" value="DUF7453"/>
</dbReference>
<dbReference type="Proteomes" id="UP001155241">
    <property type="component" value="Unassembled WGS sequence"/>
</dbReference>
<dbReference type="NCBIfam" id="TIGR05002">
    <property type="entry name" value="NxxGxxAF_repeat"/>
    <property type="match status" value="1"/>
</dbReference>
<proteinExistence type="predicted"/>
<dbReference type="AlphaFoldDB" id="A0A9X2FFX1"/>
<dbReference type="Pfam" id="PF24251">
    <property type="entry name" value="DUF7453"/>
    <property type="match status" value="2"/>
</dbReference>
<sequence>MTLSKKLTYRLNPLHLKRLVRVAVLVAFYLHFSSKDFVLGMSPESALATVELVADFDTQIPEKLSNFSSLGQRAAISESSVFFTGNNGLYKADGDSLVRIVDNSTPIPGKSSNFVGVSNETLLVDDGDVAFDGTEIFGFRNGIYVYSSSTDSITFIADEDSAVPNGTGSFAGFRAPSINNGNVAFFGFSDPSSQNGIYTTLGGQLRVVADTNTIIPGGSGPFSDLLGFPVIEGDSITFVGRRFNESQGIYRESGGTLSTLYDLTTSIPGGSGSFTSFRNNELNVEGGSLAFMGGGAGGYFGVFKDVGDGLTLVADSSTQAPGGTNTFLAISNVSLDGENVAFIGSDGGTRGIYTDALGQLTKILDTSDIIDGRQPSEFHIGRDSLVGNQLAFRVRFTDNTESIYVATLVPEPSTLVAFLLATACLVMCRNSFRH</sequence>
<dbReference type="RefSeq" id="WP_252856212.1">
    <property type="nucleotide sequence ID" value="NZ_JAMXLR010000095.1"/>
</dbReference>
<keyword evidence="2" id="KW-1185">Reference proteome</keyword>